<feature type="region of interest" description="Disordered" evidence="5">
    <location>
        <begin position="26"/>
        <end position="53"/>
    </location>
</feature>
<evidence type="ECO:0000256" key="2">
    <source>
        <dbReference type="ARBA" id="ARBA00010742"/>
    </source>
</evidence>
<feature type="chain" id="PRO_5038498111" evidence="6">
    <location>
        <begin position="25"/>
        <end position="357"/>
    </location>
</feature>
<evidence type="ECO:0000313" key="8">
    <source>
        <dbReference type="EMBL" id="MBN9643809.1"/>
    </source>
</evidence>
<dbReference type="RefSeq" id="WP_207118533.1">
    <property type="nucleotide sequence ID" value="NZ_JAFLEQ010000008.1"/>
</dbReference>
<keyword evidence="3" id="KW-0813">Transport</keyword>
<evidence type="ECO:0000256" key="6">
    <source>
        <dbReference type="SAM" id="SignalP"/>
    </source>
</evidence>
<evidence type="ECO:0000313" key="9">
    <source>
        <dbReference type="Proteomes" id="UP000664332"/>
    </source>
</evidence>
<gene>
    <name evidence="8" type="ORF">JZY06_04120</name>
</gene>
<name>A0A939DYX7_9CORY</name>
<protein>
    <submittedName>
        <fullName evidence="8">Aliphatic sulfonate ABC transporter substrate-binding protein</fullName>
    </submittedName>
</protein>
<evidence type="ECO:0000256" key="1">
    <source>
        <dbReference type="ARBA" id="ARBA00004418"/>
    </source>
</evidence>
<comment type="caution">
    <text evidence="8">The sequence shown here is derived from an EMBL/GenBank/DDBJ whole genome shotgun (WGS) entry which is preliminary data.</text>
</comment>
<evidence type="ECO:0000256" key="5">
    <source>
        <dbReference type="SAM" id="MobiDB-lite"/>
    </source>
</evidence>
<dbReference type="PROSITE" id="PS51257">
    <property type="entry name" value="PROKAR_LIPOPROTEIN"/>
    <property type="match status" value="1"/>
</dbReference>
<keyword evidence="9" id="KW-1185">Reference proteome</keyword>
<feature type="compositionally biased region" description="Low complexity" evidence="5">
    <location>
        <begin position="26"/>
        <end position="45"/>
    </location>
</feature>
<dbReference type="EMBL" id="JAFLEQ010000008">
    <property type="protein sequence ID" value="MBN9643809.1"/>
    <property type="molecule type" value="Genomic_DNA"/>
</dbReference>
<proteinExistence type="inferred from homology"/>
<dbReference type="SUPFAM" id="SSF53850">
    <property type="entry name" value="Periplasmic binding protein-like II"/>
    <property type="match status" value="1"/>
</dbReference>
<organism evidence="8 9">
    <name type="scientific">Corynebacterium mendelii</name>
    <dbReference type="NCBI Taxonomy" id="2765362"/>
    <lineage>
        <taxon>Bacteria</taxon>
        <taxon>Bacillati</taxon>
        <taxon>Actinomycetota</taxon>
        <taxon>Actinomycetes</taxon>
        <taxon>Mycobacteriales</taxon>
        <taxon>Corynebacteriaceae</taxon>
        <taxon>Corynebacterium</taxon>
    </lineage>
</organism>
<evidence type="ECO:0000256" key="4">
    <source>
        <dbReference type="ARBA" id="ARBA00022729"/>
    </source>
</evidence>
<dbReference type="PANTHER" id="PTHR30024:SF47">
    <property type="entry name" value="TAURINE-BINDING PERIPLASMIC PROTEIN"/>
    <property type="match status" value="1"/>
</dbReference>
<comment type="similarity">
    <text evidence="2">Belongs to the bacterial solute-binding protein SsuA/TauA family.</text>
</comment>
<dbReference type="GO" id="GO:0042626">
    <property type="term" value="F:ATPase-coupled transmembrane transporter activity"/>
    <property type="evidence" value="ECO:0007669"/>
    <property type="project" value="InterPro"/>
</dbReference>
<accession>A0A939DYX7</accession>
<reference evidence="8" key="1">
    <citation type="submission" date="2021-03" db="EMBL/GenBank/DDBJ databases">
        <authorList>
            <person name="Sun Q."/>
        </authorList>
    </citation>
    <scope>NUCLEOTIDE SEQUENCE</scope>
    <source>
        <strain evidence="8">CCM 8862</strain>
    </source>
</reference>
<dbReference type="InterPro" id="IPR015168">
    <property type="entry name" value="SsuA/THI5"/>
</dbReference>
<dbReference type="GO" id="GO:0042597">
    <property type="term" value="C:periplasmic space"/>
    <property type="evidence" value="ECO:0007669"/>
    <property type="project" value="UniProtKB-SubCell"/>
</dbReference>
<feature type="signal peptide" evidence="6">
    <location>
        <begin position="1"/>
        <end position="24"/>
    </location>
</feature>
<dbReference type="NCBIfam" id="TIGR01728">
    <property type="entry name" value="SsuA_fam"/>
    <property type="match status" value="1"/>
</dbReference>
<dbReference type="PANTHER" id="PTHR30024">
    <property type="entry name" value="ALIPHATIC SULFONATES-BINDING PROTEIN-RELATED"/>
    <property type="match status" value="1"/>
</dbReference>
<dbReference type="Pfam" id="PF09084">
    <property type="entry name" value="NMT1"/>
    <property type="match status" value="1"/>
</dbReference>
<evidence type="ECO:0000259" key="7">
    <source>
        <dbReference type="Pfam" id="PF09084"/>
    </source>
</evidence>
<dbReference type="InterPro" id="IPR010067">
    <property type="entry name" value="ABC_SsuA_sub-bd"/>
</dbReference>
<keyword evidence="4 6" id="KW-0732">Signal</keyword>
<dbReference type="Proteomes" id="UP000664332">
    <property type="component" value="Unassembled WGS sequence"/>
</dbReference>
<comment type="subcellular location">
    <subcellularLocation>
        <location evidence="1">Periplasm</location>
    </subcellularLocation>
</comment>
<dbReference type="AlphaFoldDB" id="A0A939DYX7"/>
<feature type="domain" description="SsuA/THI5-like" evidence="7">
    <location>
        <begin position="75"/>
        <end position="278"/>
    </location>
</feature>
<dbReference type="Gene3D" id="3.40.190.10">
    <property type="entry name" value="Periplasmic binding protein-like II"/>
    <property type="match status" value="2"/>
</dbReference>
<sequence length="357" mass="38081">MRTTARKIAAVTAAAVMMAASLTACGDSSDSAASDSTAASQGAGSEQAKDADTSKKEKIDVNFGYIPDLNGTALLAIAKDQGLWEKENINVDLKTFTNGPLQITALGTGDLDYGYIGNGAFWLPAKGNADIASLIAISNADRLIAQPGITSVADLKGKKVGVPEGTSGDTILSLALAKEGMTVDDIQRIPMDPTAITSAFAAGQIDAAGIWYPLVETIKQRVPDLVELAEDSDFEDQMAFPSAIVMQKDLATKDPDKAARVERVLAQALDYRKENPDKTLELVADMSQQPVDKLKGEAVHINVLSSQDQVELWKDGTIEKWLTAMGDFFVEKGKVTKDELLPPAEYFQAELLEQAAN</sequence>
<dbReference type="GO" id="GO:0016020">
    <property type="term" value="C:membrane"/>
    <property type="evidence" value="ECO:0007669"/>
    <property type="project" value="InterPro"/>
</dbReference>
<evidence type="ECO:0000256" key="3">
    <source>
        <dbReference type="ARBA" id="ARBA00022448"/>
    </source>
</evidence>